<evidence type="ECO:0000313" key="1">
    <source>
        <dbReference type="EMBL" id="RXD55032.1"/>
    </source>
</evidence>
<protein>
    <submittedName>
        <fullName evidence="1">Uncharacterized protein</fullName>
    </submittedName>
</protein>
<name>A0AAQ0YQY1_XANPE</name>
<sequence length="70" mass="7851">MALQQRGRAYVFIALAERSRSVGQNWGRRIHIKAFGASTTSMPHSILRTCISLEFFCIIGISHPKMVVCT</sequence>
<accession>A0AAQ0YQY1</accession>
<dbReference type="Proteomes" id="UP000289372">
    <property type="component" value="Unassembled WGS sequence"/>
</dbReference>
<dbReference type="EMBL" id="PUUL01000036">
    <property type="protein sequence ID" value="RXD55032.1"/>
    <property type="molecule type" value="Genomic_DNA"/>
</dbReference>
<proteinExistence type="predicted"/>
<gene>
    <name evidence="1" type="ORF">DB769_07725</name>
</gene>
<dbReference type="AlphaFoldDB" id="A0AAQ0YQY1"/>
<organism evidence="1 2">
    <name type="scientific">Xanthomonas perforans</name>
    <dbReference type="NCBI Taxonomy" id="442694"/>
    <lineage>
        <taxon>Bacteria</taxon>
        <taxon>Pseudomonadati</taxon>
        <taxon>Pseudomonadota</taxon>
        <taxon>Gammaproteobacteria</taxon>
        <taxon>Lysobacterales</taxon>
        <taxon>Lysobacteraceae</taxon>
        <taxon>Xanthomonas</taxon>
    </lineage>
</organism>
<reference evidence="1 2" key="1">
    <citation type="submission" date="2018-02" db="EMBL/GenBank/DDBJ databases">
        <title>Characterization of Xanthomonas diversity in transplant houses and field plants.</title>
        <authorList>
            <person name="Abrahamian P."/>
            <person name="Timilsina S."/>
            <person name="Minsavage G.V."/>
            <person name="Goss E.M."/>
            <person name="Jones J.B."/>
            <person name="Vallad G.E."/>
        </authorList>
    </citation>
    <scope>NUCLEOTIDE SEQUENCE [LARGE SCALE GENOMIC DNA]</scope>
    <source>
        <strain evidence="1 2">GEV2132</strain>
    </source>
</reference>
<evidence type="ECO:0000313" key="2">
    <source>
        <dbReference type="Proteomes" id="UP000289372"/>
    </source>
</evidence>
<comment type="caution">
    <text evidence="1">The sequence shown here is derived from an EMBL/GenBank/DDBJ whole genome shotgun (WGS) entry which is preliminary data.</text>
</comment>